<accession>H3KEL3</accession>
<organism evidence="2 3">
    <name type="scientific">Sutterella parvirubra YIT 11816</name>
    <dbReference type="NCBI Taxonomy" id="762967"/>
    <lineage>
        <taxon>Bacteria</taxon>
        <taxon>Pseudomonadati</taxon>
        <taxon>Pseudomonadota</taxon>
        <taxon>Betaproteobacteria</taxon>
        <taxon>Burkholderiales</taxon>
        <taxon>Sutterellaceae</taxon>
        <taxon>Sutterella</taxon>
    </lineage>
</organism>
<dbReference type="AlphaFoldDB" id="H3KEL3"/>
<sequence length="45" mass="5026">MNVSSVQIFRRIHAFAVGEEHPRGSSPSRKASALGKRLRGRRPQP</sequence>
<dbReference type="Proteomes" id="UP000004956">
    <property type="component" value="Unassembled WGS sequence"/>
</dbReference>
<keyword evidence="3" id="KW-1185">Reference proteome</keyword>
<dbReference type="EMBL" id="AFBQ01000159">
    <property type="protein sequence ID" value="EHY31448.1"/>
    <property type="molecule type" value="Genomic_DNA"/>
</dbReference>
<dbReference type="STRING" id="762967.HMPREF9440_01177"/>
<dbReference type="HOGENOM" id="CLU_3206128_0_0_4"/>
<evidence type="ECO:0000313" key="3">
    <source>
        <dbReference type="Proteomes" id="UP000004956"/>
    </source>
</evidence>
<gene>
    <name evidence="2" type="ORF">HMPREF9440_01177</name>
</gene>
<proteinExistence type="predicted"/>
<feature type="region of interest" description="Disordered" evidence="1">
    <location>
        <begin position="19"/>
        <end position="45"/>
    </location>
</feature>
<evidence type="ECO:0000256" key="1">
    <source>
        <dbReference type="SAM" id="MobiDB-lite"/>
    </source>
</evidence>
<feature type="compositionally biased region" description="Basic residues" evidence="1">
    <location>
        <begin position="36"/>
        <end position="45"/>
    </location>
</feature>
<evidence type="ECO:0000313" key="2">
    <source>
        <dbReference type="EMBL" id="EHY31448.1"/>
    </source>
</evidence>
<comment type="caution">
    <text evidence="2">The sequence shown here is derived from an EMBL/GenBank/DDBJ whole genome shotgun (WGS) entry which is preliminary data.</text>
</comment>
<protein>
    <submittedName>
        <fullName evidence="2">Uncharacterized protein</fullName>
    </submittedName>
</protein>
<reference evidence="2 3" key="1">
    <citation type="submission" date="2011-11" db="EMBL/GenBank/DDBJ databases">
        <authorList>
            <person name="Weinstock G."/>
            <person name="Sodergren E."/>
            <person name="Clifton S."/>
            <person name="Fulton L."/>
            <person name="Fulton B."/>
            <person name="Courtney L."/>
            <person name="Fronick C."/>
            <person name="Harrison M."/>
            <person name="Strong C."/>
            <person name="Farmer C."/>
            <person name="Delahaunty K."/>
            <person name="Markovic C."/>
            <person name="Hall O."/>
            <person name="Minx P."/>
            <person name="Tomlinson C."/>
            <person name="Mitreva M."/>
            <person name="Hou S."/>
            <person name="Chen J."/>
            <person name="Wollam A."/>
            <person name="Pepin K.H."/>
            <person name="Johnson M."/>
            <person name="Bhonagiri V."/>
            <person name="Zhang X."/>
            <person name="Suruliraj S."/>
            <person name="Warren W."/>
            <person name="Chinwalla A."/>
            <person name="Mardis E.R."/>
            <person name="Wilson R.K."/>
        </authorList>
    </citation>
    <scope>NUCLEOTIDE SEQUENCE [LARGE SCALE GENOMIC DNA]</scope>
    <source>
        <strain evidence="2 3">YIT 11816</strain>
    </source>
</reference>
<name>H3KEL3_9BURK</name>